<dbReference type="GO" id="GO:0003677">
    <property type="term" value="F:DNA binding"/>
    <property type="evidence" value="ECO:0007669"/>
    <property type="project" value="UniProtKB-KW"/>
</dbReference>
<keyword evidence="3" id="KW-0238">DNA-binding</keyword>
<organism evidence="8 9">
    <name type="scientific">Kalanchoe fedtschenkoi</name>
    <name type="common">Lavender scallops</name>
    <name type="synonym">South American air plant</name>
    <dbReference type="NCBI Taxonomy" id="63787"/>
    <lineage>
        <taxon>Eukaryota</taxon>
        <taxon>Viridiplantae</taxon>
        <taxon>Streptophyta</taxon>
        <taxon>Embryophyta</taxon>
        <taxon>Tracheophyta</taxon>
        <taxon>Spermatophyta</taxon>
        <taxon>Magnoliopsida</taxon>
        <taxon>eudicotyledons</taxon>
        <taxon>Gunneridae</taxon>
        <taxon>Pentapetalae</taxon>
        <taxon>Saxifragales</taxon>
        <taxon>Crassulaceae</taxon>
        <taxon>Kalanchoe</taxon>
    </lineage>
</organism>
<keyword evidence="4" id="KW-0804">Transcription</keyword>
<feature type="compositionally biased region" description="Basic residues" evidence="6">
    <location>
        <begin position="186"/>
        <end position="197"/>
    </location>
</feature>
<evidence type="ECO:0000256" key="1">
    <source>
        <dbReference type="ARBA" id="ARBA00004123"/>
    </source>
</evidence>
<dbReference type="EnsemblPlants" id="Kaladp0040s0681.1.v1.1">
    <property type="protein sequence ID" value="Kaladp0040s0681.1.v1.1"/>
    <property type="gene ID" value="Kaladp0040s0681.v1.1"/>
</dbReference>
<feature type="region of interest" description="Disordered" evidence="6">
    <location>
        <begin position="186"/>
        <end position="210"/>
    </location>
</feature>
<dbReference type="SMART" id="SM00380">
    <property type="entry name" value="AP2"/>
    <property type="match status" value="1"/>
</dbReference>
<proteinExistence type="predicted"/>
<dbReference type="SUPFAM" id="SSF54171">
    <property type="entry name" value="DNA-binding domain"/>
    <property type="match status" value="1"/>
</dbReference>
<evidence type="ECO:0000256" key="4">
    <source>
        <dbReference type="ARBA" id="ARBA00023163"/>
    </source>
</evidence>
<protein>
    <recommendedName>
        <fullName evidence="7">AP2/ERF domain-containing protein</fullName>
    </recommendedName>
</protein>
<feature type="compositionally biased region" description="Low complexity" evidence="6">
    <location>
        <begin position="198"/>
        <end position="210"/>
    </location>
</feature>
<evidence type="ECO:0000256" key="2">
    <source>
        <dbReference type="ARBA" id="ARBA00023015"/>
    </source>
</evidence>
<dbReference type="InterPro" id="IPR036955">
    <property type="entry name" value="AP2/ERF_dom_sf"/>
</dbReference>
<feature type="domain" description="AP2/ERF" evidence="7">
    <location>
        <begin position="107"/>
        <end position="161"/>
    </location>
</feature>
<evidence type="ECO:0000259" key="7">
    <source>
        <dbReference type="SMART" id="SM00380"/>
    </source>
</evidence>
<dbReference type="AlphaFoldDB" id="A0A7N0ZWC9"/>
<dbReference type="InterPro" id="IPR001471">
    <property type="entry name" value="AP2/ERF_dom"/>
</dbReference>
<accession>A0A7N0ZWC9</accession>
<evidence type="ECO:0000313" key="8">
    <source>
        <dbReference type="EnsemblPlants" id="Kaladp0040s0681.2.v1.1"/>
    </source>
</evidence>
<dbReference type="Gramene" id="Kaladp0040s0681.1.v1.1">
    <property type="protein sequence ID" value="Kaladp0040s0681.1.v1.1"/>
    <property type="gene ID" value="Kaladp0040s0681.v1.1"/>
</dbReference>
<dbReference type="PANTHER" id="PTHR32467">
    <property type="entry name" value="AP2-LIKE ETHYLENE-RESPONSIVE TRANSCRIPTION FACTOR"/>
    <property type="match status" value="1"/>
</dbReference>
<name>A0A7N0ZWC9_KALFE</name>
<dbReference type="GO" id="GO:0005634">
    <property type="term" value="C:nucleus"/>
    <property type="evidence" value="ECO:0007669"/>
    <property type="project" value="UniProtKB-SubCell"/>
</dbReference>
<dbReference type="Proteomes" id="UP000594263">
    <property type="component" value="Unplaced"/>
</dbReference>
<evidence type="ECO:0000313" key="9">
    <source>
        <dbReference type="Proteomes" id="UP000594263"/>
    </source>
</evidence>
<dbReference type="Gene3D" id="3.30.730.10">
    <property type="entry name" value="AP2/ERF domain"/>
    <property type="match status" value="1"/>
</dbReference>
<dbReference type="EnsemblPlants" id="Kaladp0040s0681.2.v1.1">
    <property type="protein sequence ID" value="Kaladp0040s0681.2.v1.1"/>
    <property type="gene ID" value="Kaladp0040s0681.v1.1"/>
</dbReference>
<keyword evidence="5" id="KW-0539">Nucleus</keyword>
<dbReference type="InterPro" id="IPR016177">
    <property type="entry name" value="DNA-bd_dom_sf"/>
</dbReference>
<dbReference type="EnsemblPlants" id="Kaladp0040s0681.3.v1.1">
    <property type="protein sequence ID" value="Kaladp0040s0681.3.v1.1"/>
    <property type="gene ID" value="Kaladp0040s0681.v1.1"/>
</dbReference>
<dbReference type="GO" id="GO:0003700">
    <property type="term" value="F:DNA-binding transcription factor activity"/>
    <property type="evidence" value="ECO:0007669"/>
    <property type="project" value="InterPro"/>
</dbReference>
<dbReference type="Gramene" id="Kaladp0040s0681.2.v1.1">
    <property type="protein sequence ID" value="Kaladp0040s0681.2.v1.1"/>
    <property type="gene ID" value="Kaladp0040s0681.v1.1"/>
</dbReference>
<feature type="region of interest" description="Disordered" evidence="6">
    <location>
        <begin position="69"/>
        <end position="94"/>
    </location>
</feature>
<keyword evidence="9" id="KW-1185">Reference proteome</keyword>
<keyword evidence="2" id="KW-0805">Transcription regulation</keyword>
<evidence type="ECO:0000256" key="3">
    <source>
        <dbReference type="ARBA" id="ARBA00023125"/>
    </source>
</evidence>
<sequence length="210" mass="24131">MVSVRKAWRKLMGLSPVQSSFVDPLADISSNEKKFDSPPLLSKPIIAHSIPPGVDQTMKDDFRPSLNHLSASSLTKEQPAPPISEFKRRKRHKRKQIQDQETCLMRVVYFKNMKWQAAIKVDKKQIHLGTVGTQEEAAHLYDRAAYMCGREPNFELSEVEKQELKQLNWDEFLEITRSTITSKKHQRRGIVSSRRRSVLSSQHSSSMDGE</sequence>
<evidence type="ECO:0000256" key="6">
    <source>
        <dbReference type="SAM" id="MobiDB-lite"/>
    </source>
</evidence>
<comment type="subcellular location">
    <subcellularLocation>
        <location evidence="1">Nucleus</location>
    </subcellularLocation>
</comment>
<evidence type="ECO:0000256" key="5">
    <source>
        <dbReference type="ARBA" id="ARBA00023242"/>
    </source>
</evidence>
<dbReference type="Gramene" id="Kaladp0040s0681.3.v1.1">
    <property type="protein sequence ID" value="Kaladp0040s0681.3.v1.1"/>
    <property type="gene ID" value="Kaladp0040s0681.v1.1"/>
</dbReference>
<reference evidence="8" key="1">
    <citation type="submission" date="2021-01" db="UniProtKB">
        <authorList>
            <consortium name="EnsemblPlants"/>
        </authorList>
    </citation>
    <scope>IDENTIFICATION</scope>
</reference>
<dbReference type="PANTHER" id="PTHR32467:SF4">
    <property type="entry name" value="OS02G0499000 PROTEIN"/>
    <property type="match status" value="1"/>
</dbReference>